<dbReference type="Gene3D" id="3.40.50.1820">
    <property type="entry name" value="alpha/beta hydrolase"/>
    <property type="match status" value="1"/>
</dbReference>
<organism evidence="1 2">
    <name type="scientific">Sulfitobacter porphyrae</name>
    <dbReference type="NCBI Taxonomy" id="1246864"/>
    <lineage>
        <taxon>Bacteria</taxon>
        <taxon>Pseudomonadati</taxon>
        <taxon>Pseudomonadota</taxon>
        <taxon>Alphaproteobacteria</taxon>
        <taxon>Rhodobacterales</taxon>
        <taxon>Roseobacteraceae</taxon>
        <taxon>Sulfitobacter</taxon>
    </lineage>
</organism>
<protein>
    <recommendedName>
        <fullName evidence="3">Polyhydroxybutyrate depolymerase</fullName>
    </recommendedName>
</protein>
<reference evidence="2" key="1">
    <citation type="journal article" date="2019" name="Int. J. Syst. Evol. Microbiol.">
        <title>The Global Catalogue of Microorganisms (GCM) 10K type strain sequencing project: providing services to taxonomists for standard genome sequencing and annotation.</title>
        <authorList>
            <consortium name="The Broad Institute Genomics Platform"/>
            <consortium name="The Broad Institute Genome Sequencing Center for Infectious Disease"/>
            <person name="Wu L."/>
            <person name="Ma J."/>
        </authorList>
    </citation>
    <scope>NUCLEOTIDE SEQUENCE [LARGE SCALE GENOMIC DNA]</scope>
    <source>
        <strain evidence="2">CCUG 66188</strain>
    </source>
</reference>
<comment type="caution">
    <text evidence="1">The sequence shown here is derived from an EMBL/GenBank/DDBJ whole genome shotgun (WGS) entry which is preliminary data.</text>
</comment>
<evidence type="ECO:0000313" key="1">
    <source>
        <dbReference type="EMBL" id="MFC6761019.1"/>
    </source>
</evidence>
<gene>
    <name evidence="1" type="ORF">ACFQFQ_18440</name>
</gene>
<sequence length="131" mass="14067">MMVWNLACSHPQGFAGFIPMSGTFWLEPPETCAQPVSSIVHIHGDADNTVPLDGRAINETRQGKVSDALALYTDFGGFGPAQPVSAGDLTCEDKTNASGEILDFCLFPGGHSFRTEHLLYGIEQLKEAGQL</sequence>
<evidence type="ECO:0000313" key="2">
    <source>
        <dbReference type="Proteomes" id="UP001596353"/>
    </source>
</evidence>
<dbReference type="InterPro" id="IPR029058">
    <property type="entry name" value="AB_hydrolase_fold"/>
</dbReference>
<dbReference type="EMBL" id="JBHSWG010000001">
    <property type="protein sequence ID" value="MFC6761019.1"/>
    <property type="molecule type" value="Genomic_DNA"/>
</dbReference>
<evidence type="ECO:0008006" key="3">
    <source>
        <dbReference type="Google" id="ProtNLM"/>
    </source>
</evidence>
<dbReference type="Proteomes" id="UP001596353">
    <property type="component" value="Unassembled WGS sequence"/>
</dbReference>
<dbReference type="SUPFAM" id="SSF53474">
    <property type="entry name" value="alpha/beta-Hydrolases"/>
    <property type="match status" value="1"/>
</dbReference>
<proteinExistence type="predicted"/>
<accession>A0ABW2B5Z5</accession>
<keyword evidence="2" id="KW-1185">Reference proteome</keyword>
<name>A0ABW2B5Z5_9RHOB</name>